<reference evidence="2 3" key="1">
    <citation type="journal article" date="2013" name="Genome Announc.">
        <title>Draft Genome Sequence of Streptomyces gancidicus Strain BKS 13-15.</title>
        <authorList>
            <person name="Kumar S."/>
            <person name="Kaur N."/>
            <person name="Singh N.K."/>
            <person name="Raghava G.P."/>
            <person name="Mayilraj S."/>
        </authorList>
    </citation>
    <scope>NUCLEOTIDE SEQUENCE [LARGE SCALE GENOMIC DNA]</scope>
    <source>
        <strain evidence="2 3">BKS 13-15</strain>
    </source>
</reference>
<dbReference type="OrthoDB" id="7053960at2"/>
<protein>
    <submittedName>
        <fullName evidence="2">LuxR family transcriptional regulator</fullName>
    </submittedName>
</protein>
<keyword evidence="3" id="KW-1185">Reference proteome</keyword>
<dbReference type="Proteomes" id="UP000011732">
    <property type="component" value="Unassembled WGS sequence"/>
</dbReference>
<gene>
    <name evidence="2" type="ORF">H114_33024</name>
</gene>
<evidence type="ECO:0000256" key="1">
    <source>
        <dbReference type="SAM" id="MobiDB-lite"/>
    </source>
</evidence>
<evidence type="ECO:0000313" key="2">
    <source>
        <dbReference type="EMBL" id="EMF20185.1"/>
    </source>
</evidence>
<proteinExistence type="predicted"/>
<sequence length="127" mass="12895">MAHEAQGNPLALLEFAGSTGTSGDRHGQGAGRASGPGRDVRALYGARVGRLPRGTREVLLLAALEGSGDIGVLEAAGGPGSLEELAAAERDHLRHGMCTVNAGTVNAARCARSVPPPSRAFLTLRCG</sequence>
<evidence type="ECO:0000313" key="3">
    <source>
        <dbReference type="Proteomes" id="UP000011732"/>
    </source>
</evidence>
<dbReference type="EMBL" id="AOHP01000171">
    <property type="protein sequence ID" value="EMF20185.1"/>
    <property type="molecule type" value="Genomic_DNA"/>
</dbReference>
<organism evidence="2 3">
    <name type="scientific">Streptomyces gancidicus BKS 13-15</name>
    <dbReference type="NCBI Taxonomy" id="1284664"/>
    <lineage>
        <taxon>Bacteria</taxon>
        <taxon>Bacillati</taxon>
        <taxon>Actinomycetota</taxon>
        <taxon>Actinomycetes</taxon>
        <taxon>Kitasatosporales</taxon>
        <taxon>Streptomycetaceae</taxon>
        <taxon>Streptomyces</taxon>
        <taxon>Streptomyces pseudogriseolus group</taxon>
    </lineage>
</organism>
<dbReference type="PATRIC" id="fig|1284664.3.peg.6616"/>
<comment type="caution">
    <text evidence="2">The sequence shown here is derived from an EMBL/GenBank/DDBJ whole genome shotgun (WGS) entry which is preliminary data.</text>
</comment>
<feature type="region of interest" description="Disordered" evidence="1">
    <location>
        <begin position="15"/>
        <end position="38"/>
    </location>
</feature>
<accession>M3CRM3</accession>
<dbReference type="AlphaFoldDB" id="M3CRM3"/>
<dbReference type="RefSeq" id="WP_006136865.1">
    <property type="nucleotide sequence ID" value="NZ_AOHP01000171.1"/>
</dbReference>
<name>M3CRM3_STREZ</name>